<sequence>MPTKIKVIGLGGAGCNAVSRMASCRVKGIELIAANTDAQDLKKARVNLKVRLGKALTGGLGTGMNPEIGRDAARESQQELTEILRNTDMLFLTCGLGGGTGTGASGVVADIARSLGILTIAVVTLPFSFEGAERKKIAEQGIADLQNKVDTLLVISNDKIFTVCGKDTSLKEAFWQVDELLRQAVKGISDLIIMPGFINVDFADVKTIMRHGGQAMFGVGVASGEDRAKRAIEMALRSPFLDFSIEGSRGILFNVSGAEDLTLAEVQQAAESLTEKLDPRARVIFGAVRDPRLKKGEMKVTMIATRFRQ</sequence>
<feature type="binding site" evidence="4">
    <location>
        <position position="178"/>
    </location>
    <ligand>
        <name>GTP</name>
        <dbReference type="ChEBI" id="CHEBI:37565"/>
    </ligand>
</feature>
<feature type="domain" description="Tubulin/FtsZ GTPase" evidence="6">
    <location>
        <begin position="4"/>
        <end position="196"/>
    </location>
</feature>
<keyword evidence="2 4" id="KW-0547">Nucleotide-binding</keyword>
<evidence type="ECO:0000256" key="3">
    <source>
        <dbReference type="ARBA" id="ARBA00023134"/>
    </source>
</evidence>
<evidence type="ECO:0000259" key="7">
    <source>
        <dbReference type="SMART" id="SM00865"/>
    </source>
</evidence>
<feature type="binding site" evidence="4">
    <location>
        <position position="134"/>
    </location>
    <ligand>
        <name>GTP</name>
        <dbReference type="ChEBI" id="CHEBI:37565"/>
    </ligand>
</feature>
<dbReference type="GO" id="GO:0005525">
    <property type="term" value="F:GTP binding"/>
    <property type="evidence" value="ECO:0007669"/>
    <property type="project" value="UniProtKB-UniRule"/>
</dbReference>
<accession>A0A1G2R417</accession>
<dbReference type="NCBIfam" id="TIGR00065">
    <property type="entry name" value="ftsZ"/>
    <property type="match status" value="1"/>
</dbReference>
<dbReference type="GO" id="GO:0003924">
    <property type="term" value="F:GTPase activity"/>
    <property type="evidence" value="ECO:0007669"/>
    <property type="project" value="UniProtKB-UniRule"/>
</dbReference>
<keyword evidence="4" id="KW-0717">Septation</keyword>
<dbReference type="PANTHER" id="PTHR30314">
    <property type="entry name" value="CELL DIVISION PROTEIN FTSZ-RELATED"/>
    <property type="match status" value="1"/>
</dbReference>
<dbReference type="SMART" id="SM00864">
    <property type="entry name" value="Tubulin"/>
    <property type="match status" value="1"/>
</dbReference>
<comment type="similarity">
    <text evidence="1 4">Belongs to the FtsZ family.</text>
</comment>
<dbReference type="Pfam" id="PF12327">
    <property type="entry name" value="FtsZ_C"/>
    <property type="match status" value="1"/>
</dbReference>
<dbReference type="SUPFAM" id="SSF52490">
    <property type="entry name" value="Tubulin nucleotide-binding domain-like"/>
    <property type="match status" value="1"/>
</dbReference>
<reference evidence="8 9" key="1">
    <citation type="journal article" date="2016" name="Nat. Commun.">
        <title>Thousands of microbial genomes shed light on interconnected biogeochemical processes in an aquifer system.</title>
        <authorList>
            <person name="Anantharaman K."/>
            <person name="Brown C.T."/>
            <person name="Hug L.A."/>
            <person name="Sharon I."/>
            <person name="Castelle C.J."/>
            <person name="Probst A.J."/>
            <person name="Thomas B.C."/>
            <person name="Singh A."/>
            <person name="Wilkins M.J."/>
            <person name="Karaoz U."/>
            <person name="Brodie E.L."/>
            <person name="Williams K.H."/>
            <person name="Hubbard S.S."/>
            <person name="Banfield J.F."/>
        </authorList>
    </citation>
    <scope>NUCLEOTIDE SEQUENCE [LARGE SCALE GENOMIC DNA]</scope>
</reference>
<comment type="subunit">
    <text evidence="4">Homodimer. Polymerizes to form a dynamic ring structure in a strictly GTP-dependent manner. Interacts directly with several other division proteins.</text>
</comment>
<evidence type="ECO:0000256" key="4">
    <source>
        <dbReference type="HAMAP-Rule" id="MF_00909"/>
    </source>
</evidence>
<dbReference type="GO" id="GO:0005737">
    <property type="term" value="C:cytoplasm"/>
    <property type="evidence" value="ECO:0007669"/>
    <property type="project" value="UniProtKB-SubCell"/>
</dbReference>
<dbReference type="InterPro" id="IPR018316">
    <property type="entry name" value="Tubulin/FtsZ_2-layer-sand-dom"/>
</dbReference>
<dbReference type="HAMAP" id="MF_00909">
    <property type="entry name" value="FtsZ"/>
    <property type="match status" value="1"/>
</dbReference>
<dbReference type="CDD" id="cd02201">
    <property type="entry name" value="FtsZ_type1"/>
    <property type="match status" value="1"/>
</dbReference>
<keyword evidence="4 8" id="KW-0132">Cell division</keyword>
<evidence type="ECO:0000256" key="1">
    <source>
        <dbReference type="ARBA" id="ARBA00009690"/>
    </source>
</evidence>
<dbReference type="GO" id="GO:0000917">
    <property type="term" value="P:division septum assembly"/>
    <property type="evidence" value="ECO:0007669"/>
    <property type="project" value="UniProtKB-KW"/>
</dbReference>
<feature type="binding site" evidence="4">
    <location>
        <begin position="12"/>
        <end position="16"/>
    </location>
    <ligand>
        <name>GTP</name>
        <dbReference type="ChEBI" id="CHEBI:37565"/>
    </ligand>
</feature>
<dbReference type="InterPro" id="IPR000158">
    <property type="entry name" value="Cell_div_FtsZ"/>
</dbReference>
<dbReference type="Pfam" id="PF00091">
    <property type="entry name" value="Tubulin"/>
    <property type="match status" value="1"/>
</dbReference>
<feature type="binding site" evidence="4">
    <location>
        <begin position="99"/>
        <end position="101"/>
    </location>
    <ligand>
        <name>GTP</name>
        <dbReference type="ChEBI" id="CHEBI:37565"/>
    </ligand>
</feature>
<dbReference type="GO" id="GO:0051258">
    <property type="term" value="P:protein polymerization"/>
    <property type="evidence" value="ECO:0007669"/>
    <property type="project" value="UniProtKB-UniRule"/>
</dbReference>
<keyword evidence="3 4" id="KW-0342">GTP-binding</keyword>
<evidence type="ECO:0000259" key="6">
    <source>
        <dbReference type="SMART" id="SM00864"/>
    </source>
</evidence>
<feature type="domain" description="Tubulin/FtsZ 2-layer sandwich" evidence="7">
    <location>
        <begin position="198"/>
        <end position="309"/>
    </location>
</feature>
<comment type="subcellular location">
    <subcellularLocation>
        <location evidence="4">Cytoplasm</location>
    </subcellularLocation>
    <text evidence="4">Assembles at midcell at the inner surface of the cytoplasmic membrane.</text>
</comment>
<dbReference type="AlphaFoldDB" id="A0A1G2R417"/>
<dbReference type="SUPFAM" id="SSF55307">
    <property type="entry name" value="Tubulin C-terminal domain-like"/>
    <property type="match status" value="1"/>
</dbReference>
<evidence type="ECO:0000313" key="8">
    <source>
        <dbReference type="EMBL" id="OHA66992.1"/>
    </source>
</evidence>
<dbReference type="GO" id="GO:0043093">
    <property type="term" value="P:FtsZ-dependent cytokinesis"/>
    <property type="evidence" value="ECO:0007669"/>
    <property type="project" value="UniProtKB-UniRule"/>
</dbReference>
<dbReference type="InterPro" id="IPR045061">
    <property type="entry name" value="FtsZ/CetZ"/>
</dbReference>
<gene>
    <name evidence="4" type="primary">ftsZ</name>
    <name evidence="8" type="ORF">A3D59_01540</name>
</gene>
<name>A0A1G2R417_9BACT</name>
<dbReference type="PANTHER" id="PTHR30314:SF3">
    <property type="entry name" value="MITOCHONDRIAL DIVISION PROTEIN FSZA"/>
    <property type="match status" value="1"/>
</dbReference>
<dbReference type="GO" id="GO:0032153">
    <property type="term" value="C:cell division site"/>
    <property type="evidence" value="ECO:0007669"/>
    <property type="project" value="UniProtKB-UniRule"/>
</dbReference>
<dbReference type="Gene3D" id="3.40.50.1440">
    <property type="entry name" value="Tubulin/FtsZ, GTPase domain"/>
    <property type="match status" value="1"/>
</dbReference>
<comment type="caution">
    <text evidence="8">The sequence shown here is derived from an EMBL/GenBank/DDBJ whole genome shotgun (WGS) entry which is preliminary data.</text>
</comment>
<dbReference type="SMART" id="SM00865">
    <property type="entry name" value="Tubulin_C"/>
    <property type="match status" value="1"/>
</dbReference>
<dbReference type="Proteomes" id="UP000179258">
    <property type="component" value="Unassembled WGS sequence"/>
</dbReference>
<evidence type="ECO:0000313" key="9">
    <source>
        <dbReference type="Proteomes" id="UP000179258"/>
    </source>
</evidence>
<dbReference type="EMBL" id="MHTX01000047">
    <property type="protein sequence ID" value="OHA66992.1"/>
    <property type="molecule type" value="Genomic_DNA"/>
</dbReference>
<protein>
    <recommendedName>
        <fullName evidence="4 5">Cell division protein FtsZ</fullName>
    </recommendedName>
</protein>
<feature type="binding site" evidence="4">
    <location>
        <position position="130"/>
    </location>
    <ligand>
        <name>GTP</name>
        <dbReference type="ChEBI" id="CHEBI:37565"/>
    </ligand>
</feature>
<proteinExistence type="inferred from homology"/>
<dbReference type="FunFam" id="3.40.50.1440:FF:000001">
    <property type="entry name" value="Cell division protein FtsZ"/>
    <property type="match status" value="1"/>
</dbReference>
<dbReference type="InterPro" id="IPR008280">
    <property type="entry name" value="Tub_FtsZ_C"/>
</dbReference>
<keyword evidence="4" id="KW-0963">Cytoplasm</keyword>
<dbReference type="InterPro" id="IPR003008">
    <property type="entry name" value="Tubulin_FtsZ_GTPase"/>
</dbReference>
<evidence type="ECO:0000256" key="5">
    <source>
        <dbReference type="NCBIfam" id="TIGR00065"/>
    </source>
</evidence>
<keyword evidence="4" id="KW-0131">Cell cycle</keyword>
<dbReference type="PRINTS" id="PR00423">
    <property type="entry name" value="CELLDVISFTSZ"/>
</dbReference>
<evidence type="ECO:0000256" key="2">
    <source>
        <dbReference type="ARBA" id="ARBA00022741"/>
    </source>
</evidence>
<dbReference type="InterPro" id="IPR036525">
    <property type="entry name" value="Tubulin/FtsZ_GTPase_sf"/>
</dbReference>
<comment type="function">
    <text evidence="4">Essential cell division protein that forms a contractile ring structure (Z ring) at the future cell division site. The regulation of the ring assembly controls the timing and the location of cell division. One of the functions of the FtsZ ring is to recruit other cell division proteins to the septum to produce a new cell wall between the dividing cells. Binds GTP and shows GTPase activity.</text>
</comment>
<organism evidence="8 9">
    <name type="scientific">Candidatus Wildermuthbacteria bacterium RIFCSPHIGHO2_02_FULL_47_17</name>
    <dbReference type="NCBI Taxonomy" id="1802452"/>
    <lineage>
        <taxon>Bacteria</taxon>
        <taxon>Candidatus Wildermuthiibacteriota</taxon>
    </lineage>
</organism>
<dbReference type="InterPro" id="IPR024757">
    <property type="entry name" value="FtsZ_C"/>
</dbReference>